<comment type="similarity">
    <text evidence="2 10">Belongs to the gluconokinase GntK/GntV family.</text>
</comment>
<dbReference type="PANTHER" id="PTHR43442">
    <property type="entry name" value="GLUCONOKINASE-RELATED"/>
    <property type="match status" value="1"/>
</dbReference>
<evidence type="ECO:0000256" key="4">
    <source>
        <dbReference type="ARBA" id="ARBA00022679"/>
    </source>
</evidence>
<keyword evidence="7 10" id="KW-0067">ATP-binding</keyword>
<evidence type="ECO:0000256" key="9">
    <source>
        <dbReference type="ARBA" id="ARBA00048090"/>
    </source>
</evidence>
<dbReference type="CDD" id="cd02021">
    <property type="entry name" value="GntK"/>
    <property type="match status" value="1"/>
</dbReference>
<gene>
    <name evidence="11" type="ORF">GTQ34_02200</name>
</gene>
<dbReference type="Proteomes" id="UP000667650">
    <property type="component" value="Unassembled WGS sequence"/>
</dbReference>
<evidence type="ECO:0000256" key="3">
    <source>
        <dbReference type="ARBA" id="ARBA00012054"/>
    </source>
</evidence>
<dbReference type="GO" id="GO:0019521">
    <property type="term" value="P:D-gluconate metabolic process"/>
    <property type="evidence" value="ECO:0007669"/>
    <property type="project" value="UniProtKB-KW"/>
</dbReference>
<sequence length="164" mass="18459">MPLKSPVLVIMGVSGTGKSTIGKLLANKLNVPFFDGDDFHPKSNIEKMGAGIPLNDSDREGWLKQLNQLALDHELSGAVIACSALKESYREILKNQMNDQMEFIFLQGSLELIKKRMEERKGHFMPTKLLQSQFDTLEVPKDAITIFIDRTPEELVSDILMKIQ</sequence>
<keyword evidence="12" id="KW-1185">Reference proteome</keyword>
<dbReference type="InterPro" id="IPR027417">
    <property type="entry name" value="P-loop_NTPase"/>
</dbReference>
<dbReference type="GO" id="GO:0005524">
    <property type="term" value="F:ATP binding"/>
    <property type="evidence" value="ECO:0007669"/>
    <property type="project" value="UniProtKB-KW"/>
</dbReference>
<dbReference type="Pfam" id="PF01202">
    <property type="entry name" value="SKI"/>
    <property type="match status" value="1"/>
</dbReference>
<keyword evidence="8" id="KW-0311">Gluconate utilization</keyword>
<dbReference type="GO" id="GO:0046316">
    <property type="term" value="F:gluconokinase activity"/>
    <property type="evidence" value="ECO:0007669"/>
    <property type="project" value="UniProtKB-EC"/>
</dbReference>
<reference evidence="11" key="1">
    <citation type="submission" date="2020-01" db="EMBL/GenBank/DDBJ databases">
        <title>Muricauda ochracea sp. nov., isolated from a tidal flat of Garorim bay in Korea.</title>
        <authorList>
            <person name="Kim D."/>
            <person name="Yoo Y."/>
            <person name="Kim J.-J."/>
        </authorList>
    </citation>
    <scope>NUCLEOTIDE SEQUENCE</scope>
    <source>
        <strain evidence="11">JGD-17</strain>
    </source>
</reference>
<keyword evidence="4 10" id="KW-0808">Transferase</keyword>
<evidence type="ECO:0000256" key="7">
    <source>
        <dbReference type="ARBA" id="ARBA00022840"/>
    </source>
</evidence>
<dbReference type="GO" id="GO:0005737">
    <property type="term" value="C:cytoplasm"/>
    <property type="evidence" value="ECO:0007669"/>
    <property type="project" value="TreeGrafter"/>
</dbReference>
<dbReference type="PANTHER" id="PTHR43442:SF3">
    <property type="entry name" value="GLUCONOKINASE-RELATED"/>
    <property type="match status" value="1"/>
</dbReference>
<dbReference type="EC" id="2.7.1.12" evidence="3 10"/>
<comment type="catalytic activity">
    <reaction evidence="9 10">
        <text>D-gluconate + ATP = 6-phospho-D-gluconate + ADP + H(+)</text>
        <dbReference type="Rhea" id="RHEA:19433"/>
        <dbReference type="ChEBI" id="CHEBI:15378"/>
        <dbReference type="ChEBI" id="CHEBI:18391"/>
        <dbReference type="ChEBI" id="CHEBI:30616"/>
        <dbReference type="ChEBI" id="CHEBI:58759"/>
        <dbReference type="ChEBI" id="CHEBI:456216"/>
        <dbReference type="EC" id="2.7.1.12"/>
    </reaction>
</comment>
<dbReference type="FunFam" id="3.40.50.300:FF:000522">
    <property type="entry name" value="Gluconokinase"/>
    <property type="match status" value="1"/>
</dbReference>
<dbReference type="Gene3D" id="3.40.50.300">
    <property type="entry name" value="P-loop containing nucleotide triphosphate hydrolases"/>
    <property type="match status" value="1"/>
</dbReference>
<dbReference type="EMBL" id="JAAABI010000001">
    <property type="protein sequence ID" value="NAY90719.1"/>
    <property type="molecule type" value="Genomic_DNA"/>
</dbReference>
<evidence type="ECO:0000256" key="5">
    <source>
        <dbReference type="ARBA" id="ARBA00022741"/>
    </source>
</evidence>
<dbReference type="AlphaFoldDB" id="A0A964TAI3"/>
<dbReference type="SUPFAM" id="SSF52540">
    <property type="entry name" value="P-loop containing nucleoside triphosphate hydrolases"/>
    <property type="match status" value="1"/>
</dbReference>
<comment type="pathway">
    <text evidence="1">Carbohydrate acid metabolism.</text>
</comment>
<dbReference type="RefSeq" id="WP_166522124.1">
    <property type="nucleotide sequence ID" value="NZ_JAAABI010000001.1"/>
</dbReference>
<evidence type="ECO:0000313" key="11">
    <source>
        <dbReference type="EMBL" id="NAY90719.1"/>
    </source>
</evidence>
<keyword evidence="5 10" id="KW-0547">Nucleotide-binding</keyword>
<dbReference type="InterPro" id="IPR006001">
    <property type="entry name" value="Therm_gnt_kin"/>
</dbReference>
<evidence type="ECO:0000256" key="8">
    <source>
        <dbReference type="ARBA" id="ARBA00023064"/>
    </source>
</evidence>
<accession>A0A964TAI3</accession>
<evidence type="ECO:0000256" key="6">
    <source>
        <dbReference type="ARBA" id="ARBA00022777"/>
    </source>
</evidence>
<name>A0A964TAI3_9FLAO</name>
<organism evidence="11 12">
    <name type="scientific">Flagellimonas ochracea</name>
    <dbReference type="NCBI Taxonomy" id="2696472"/>
    <lineage>
        <taxon>Bacteria</taxon>
        <taxon>Pseudomonadati</taxon>
        <taxon>Bacteroidota</taxon>
        <taxon>Flavobacteriia</taxon>
        <taxon>Flavobacteriales</taxon>
        <taxon>Flavobacteriaceae</taxon>
        <taxon>Flagellimonas</taxon>
    </lineage>
</organism>
<comment type="caution">
    <text evidence="11">The sequence shown here is derived from an EMBL/GenBank/DDBJ whole genome shotgun (WGS) entry which is preliminary data.</text>
</comment>
<evidence type="ECO:0000256" key="10">
    <source>
        <dbReference type="RuleBase" id="RU363066"/>
    </source>
</evidence>
<protein>
    <recommendedName>
        <fullName evidence="3 10">Gluconokinase</fullName>
        <ecNumber evidence="3 10">2.7.1.12</ecNumber>
    </recommendedName>
</protein>
<dbReference type="InterPro" id="IPR031322">
    <property type="entry name" value="Shikimate/glucono_kinase"/>
</dbReference>
<proteinExistence type="inferred from homology"/>
<keyword evidence="6 10" id="KW-0418">Kinase</keyword>
<evidence type="ECO:0000313" key="12">
    <source>
        <dbReference type="Proteomes" id="UP000667650"/>
    </source>
</evidence>
<evidence type="ECO:0000256" key="1">
    <source>
        <dbReference type="ARBA" id="ARBA00004761"/>
    </source>
</evidence>
<dbReference type="NCBIfam" id="TIGR01313">
    <property type="entry name" value="therm_gnt_kin"/>
    <property type="match status" value="1"/>
</dbReference>
<evidence type="ECO:0000256" key="2">
    <source>
        <dbReference type="ARBA" id="ARBA00008420"/>
    </source>
</evidence>